<protein>
    <recommendedName>
        <fullName evidence="7">Major facilitator superfamily (MFS) profile domain-containing protein</fullName>
    </recommendedName>
</protein>
<feature type="transmembrane region" description="Helical" evidence="6">
    <location>
        <begin position="239"/>
        <end position="257"/>
    </location>
</feature>
<keyword evidence="2" id="KW-0813">Transport</keyword>
<feature type="transmembrane region" description="Helical" evidence="6">
    <location>
        <begin position="316"/>
        <end position="338"/>
    </location>
</feature>
<feature type="domain" description="Major facilitator superfamily (MFS) profile" evidence="7">
    <location>
        <begin position="27"/>
        <end position="471"/>
    </location>
</feature>
<feature type="transmembrane region" description="Helical" evidence="6">
    <location>
        <begin position="443"/>
        <end position="464"/>
    </location>
</feature>
<evidence type="ECO:0000313" key="9">
    <source>
        <dbReference type="Proteomes" id="UP000268684"/>
    </source>
</evidence>
<dbReference type="EMBL" id="LR025743">
    <property type="protein sequence ID" value="VBB15686.1"/>
    <property type="molecule type" value="Genomic_DNA"/>
</dbReference>
<feature type="transmembrane region" description="Helical" evidence="6">
    <location>
        <begin position="183"/>
        <end position="203"/>
    </location>
</feature>
<feature type="transmembrane region" description="Helical" evidence="6">
    <location>
        <begin position="124"/>
        <end position="143"/>
    </location>
</feature>
<reference evidence="8 9" key="1">
    <citation type="submission" date="2017-11" db="EMBL/GenBank/DDBJ databases">
        <authorList>
            <person name="Seth-Smith MB H."/>
        </authorList>
    </citation>
    <scope>NUCLEOTIDE SEQUENCE [LARGE SCALE GENOMIC DNA]</scope>
    <source>
        <strain evidence="8">E</strain>
    </source>
</reference>
<keyword evidence="3 6" id="KW-0812">Transmembrane</keyword>
<dbReference type="CDD" id="cd17321">
    <property type="entry name" value="MFS_MMR_MDR_like"/>
    <property type="match status" value="1"/>
</dbReference>
<accession>A0AAJ5NI38</accession>
<dbReference type="PANTHER" id="PTHR42718">
    <property type="entry name" value="MAJOR FACILITATOR SUPERFAMILY MULTIDRUG TRANSPORTER MFSC"/>
    <property type="match status" value="1"/>
</dbReference>
<feature type="transmembrane region" description="Helical" evidence="6">
    <location>
        <begin position="215"/>
        <end position="233"/>
    </location>
</feature>
<evidence type="ECO:0000256" key="5">
    <source>
        <dbReference type="ARBA" id="ARBA00023136"/>
    </source>
</evidence>
<dbReference type="GO" id="GO:0022857">
    <property type="term" value="F:transmembrane transporter activity"/>
    <property type="evidence" value="ECO:0007669"/>
    <property type="project" value="InterPro"/>
</dbReference>
<organism evidence="8 9">
    <name type="scientific">Burkholderia stabilis</name>
    <dbReference type="NCBI Taxonomy" id="95485"/>
    <lineage>
        <taxon>Bacteria</taxon>
        <taxon>Pseudomonadati</taxon>
        <taxon>Pseudomonadota</taxon>
        <taxon>Betaproteobacteria</taxon>
        <taxon>Burkholderiales</taxon>
        <taxon>Burkholderiaceae</taxon>
        <taxon>Burkholderia</taxon>
        <taxon>Burkholderia cepacia complex</taxon>
    </lineage>
</organism>
<dbReference type="InterPro" id="IPR036259">
    <property type="entry name" value="MFS_trans_sf"/>
</dbReference>
<feature type="transmembrane region" description="Helical" evidence="6">
    <location>
        <begin position="345"/>
        <end position="366"/>
    </location>
</feature>
<evidence type="ECO:0000313" key="8">
    <source>
        <dbReference type="EMBL" id="VBB15686.1"/>
    </source>
</evidence>
<feature type="transmembrane region" description="Helical" evidence="6">
    <location>
        <begin position="283"/>
        <end position="304"/>
    </location>
</feature>
<evidence type="ECO:0000256" key="2">
    <source>
        <dbReference type="ARBA" id="ARBA00022448"/>
    </source>
</evidence>
<feature type="transmembrane region" description="Helical" evidence="6">
    <location>
        <begin position="69"/>
        <end position="88"/>
    </location>
</feature>
<dbReference type="AlphaFoldDB" id="A0AAJ5NI38"/>
<sequence length="480" mass="47767">MNPTIRNAPTGTAIAADAVEPARHRLVLPALCIAVLIAQIDTAIVNLATQPIGAAFGARVGALQWVIDAYNLAYAVLLLTGGLVGDLYGRRRAFILGAAVLSGASVVCALAPTLGVLIAGRALAGAGAALLIPASLAIVRVIWRDPAERSRALGIWAACGGIAMIVGPTLGGILIHAFGWQSIFWVVIPFGVAAIVLAAAVVPESADPHGRRFDPAAQMLGAFAIACVVFATIDARHDAPRAALLVATGAAAVALFVRIERRLGAAALVPLDLFANRPFRGMLIANGAMTFGGYGMLFVLPLAWQSHHVLDATGAGLALLPMSVLFALVSFGSGAVAARFGGRAAGAGGVALMGVGLAAIGIGAAGSTDAHAPLLGWAETGLALTGTGLGLAVGALAATAVGAVDAARAGTAASLMNVMRMIGAVFGVAVLGALYDACGGGAAGLRIAMMVGSTVQLACAALAWRTSGSATRAGSPRPIG</sequence>
<keyword evidence="5 6" id="KW-0472">Membrane</keyword>
<dbReference type="SUPFAM" id="SSF103473">
    <property type="entry name" value="MFS general substrate transporter"/>
    <property type="match status" value="1"/>
</dbReference>
<feature type="transmembrane region" description="Helical" evidence="6">
    <location>
        <begin position="418"/>
        <end position="437"/>
    </location>
</feature>
<dbReference type="Pfam" id="PF07690">
    <property type="entry name" value="MFS_1"/>
    <property type="match status" value="1"/>
</dbReference>
<evidence type="ECO:0000256" key="4">
    <source>
        <dbReference type="ARBA" id="ARBA00022989"/>
    </source>
</evidence>
<feature type="transmembrane region" description="Helical" evidence="6">
    <location>
        <begin position="95"/>
        <end position="118"/>
    </location>
</feature>
<keyword evidence="9" id="KW-1185">Reference proteome</keyword>
<dbReference type="GeneID" id="71058301"/>
<dbReference type="Gene3D" id="1.20.1250.20">
    <property type="entry name" value="MFS general substrate transporter like domains"/>
    <property type="match status" value="1"/>
</dbReference>
<dbReference type="RefSeq" id="WP_122171189.1">
    <property type="nucleotide sequence ID" value="NZ_LR025743.1"/>
</dbReference>
<keyword evidence="4 6" id="KW-1133">Transmembrane helix</keyword>
<dbReference type="InterPro" id="IPR020846">
    <property type="entry name" value="MFS_dom"/>
</dbReference>
<comment type="subcellular location">
    <subcellularLocation>
        <location evidence="1">Membrane</location>
        <topology evidence="1">Multi-pass membrane protein</topology>
    </subcellularLocation>
</comment>
<gene>
    <name evidence="8" type="primary">stp_6</name>
    <name evidence="8" type="ORF">BSTAB16_5883</name>
</gene>
<proteinExistence type="predicted"/>
<dbReference type="Proteomes" id="UP000268684">
    <property type="component" value="Chromosome II"/>
</dbReference>
<name>A0AAJ5NI38_9BURK</name>
<evidence type="ECO:0000259" key="7">
    <source>
        <dbReference type="PROSITE" id="PS50850"/>
    </source>
</evidence>
<feature type="transmembrane region" description="Helical" evidence="6">
    <location>
        <begin position="26"/>
        <end position="49"/>
    </location>
</feature>
<feature type="transmembrane region" description="Helical" evidence="6">
    <location>
        <begin position="155"/>
        <end position="177"/>
    </location>
</feature>
<dbReference type="PANTHER" id="PTHR42718:SF9">
    <property type="entry name" value="MAJOR FACILITATOR SUPERFAMILY MULTIDRUG TRANSPORTER MFSC"/>
    <property type="match status" value="1"/>
</dbReference>
<dbReference type="Gene3D" id="1.20.1720.10">
    <property type="entry name" value="Multidrug resistance protein D"/>
    <property type="match status" value="1"/>
</dbReference>
<evidence type="ECO:0000256" key="6">
    <source>
        <dbReference type="SAM" id="Phobius"/>
    </source>
</evidence>
<dbReference type="GO" id="GO:0016020">
    <property type="term" value="C:membrane"/>
    <property type="evidence" value="ECO:0007669"/>
    <property type="project" value="UniProtKB-SubCell"/>
</dbReference>
<evidence type="ECO:0000256" key="1">
    <source>
        <dbReference type="ARBA" id="ARBA00004141"/>
    </source>
</evidence>
<evidence type="ECO:0000256" key="3">
    <source>
        <dbReference type="ARBA" id="ARBA00022692"/>
    </source>
</evidence>
<dbReference type="InterPro" id="IPR011701">
    <property type="entry name" value="MFS"/>
</dbReference>
<feature type="transmembrane region" description="Helical" evidence="6">
    <location>
        <begin position="386"/>
        <end position="406"/>
    </location>
</feature>
<dbReference type="PROSITE" id="PS50850">
    <property type="entry name" value="MFS"/>
    <property type="match status" value="1"/>
</dbReference>